<keyword evidence="5" id="KW-1133">Transmembrane helix</keyword>
<feature type="transmembrane region" description="Helical" evidence="5">
    <location>
        <begin position="644"/>
        <end position="662"/>
    </location>
</feature>
<keyword evidence="5" id="KW-0472">Membrane</keyword>
<keyword evidence="3" id="KW-0408">Iron</keyword>
<feature type="domain" description="Cytochrome b5 heme-binding" evidence="6">
    <location>
        <begin position="77"/>
        <end position="153"/>
    </location>
</feature>
<feature type="transmembrane region" description="Helical" evidence="5">
    <location>
        <begin position="544"/>
        <end position="564"/>
    </location>
</feature>
<evidence type="ECO:0000256" key="3">
    <source>
        <dbReference type="ARBA" id="ARBA00023004"/>
    </source>
</evidence>
<dbReference type="AlphaFoldDB" id="A0A7J6MAZ4"/>
<feature type="domain" description="Cytochrome b5 heme-binding" evidence="6">
    <location>
        <begin position="249"/>
        <end position="325"/>
    </location>
</feature>
<evidence type="ECO:0000256" key="1">
    <source>
        <dbReference type="ARBA" id="ARBA00022617"/>
    </source>
</evidence>
<dbReference type="EMBL" id="JAAPAO010000192">
    <property type="protein sequence ID" value="KAF4668360.1"/>
    <property type="molecule type" value="Genomic_DNA"/>
</dbReference>
<keyword evidence="2" id="KW-0479">Metal-binding</keyword>
<dbReference type="SUPFAM" id="SSF55856">
    <property type="entry name" value="Cytochrome b5-like heme/steroid binding domain"/>
    <property type="match status" value="5"/>
</dbReference>
<evidence type="ECO:0000256" key="4">
    <source>
        <dbReference type="ARBA" id="ARBA00038168"/>
    </source>
</evidence>
<feature type="transmembrane region" description="Helical" evidence="5">
    <location>
        <begin position="500"/>
        <end position="524"/>
    </location>
</feature>
<dbReference type="Gene3D" id="1.20.1300.10">
    <property type="entry name" value="Fumarate reductase/succinate dehydrogenase, transmembrane subunit"/>
    <property type="match status" value="1"/>
</dbReference>
<accession>A0A7J6MAZ4</accession>
<dbReference type="InterPro" id="IPR036400">
    <property type="entry name" value="Cyt_B5-like_heme/steroid_sf"/>
</dbReference>
<reference evidence="7 8" key="1">
    <citation type="submission" date="2020-04" db="EMBL/GenBank/DDBJ databases">
        <title>Perkinsus chesapeaki whole genome sequence.</title>
        <authorList>
            <person name="Bogema D.R."/>
        </authorList>
    </citation>
    <scope>NUCLEOTIDE SEQUENCE [LARGE SCALE GENOMIC DNA]</scope>
    <source>
        <strain evidence="7">ATCC PRA-425</strain>
    </source>
</reference>
<dbReference type="Proteomes" id="UP000591131">
    <property type="component" value="Unassembled WGS sequence"/>
</dbReference>
<keyword evidence="1" id="KW-0349">Heme</keyword>
<sequence>MSRSFTLEQVKKHNREDDCWIAVNGDVIDCTKYLPNHPGGSLAITAFAGTECSLEFNTVHDSHLMNQYKDLIVGKISEGITMEEVARHREPDDCWVVINGEVLDVTEYLKEHPGGRLSITAFGGTDCSLEYNTVHAKSLIEETCPQCVIGKLYVPPKKKKKSKKNTGLSLEDVAKHNTKDDCWVAVNGFVLAVTPFLDEHPGGPEAILRYAGQDATEEWNMIHSFDVLQQYGSKYIVGKLGHPLGGATEPGLTAEEVAKHNTEADCWVIINGMVYNLTEWLPLHPGGETVIMTYAGKDATDEWNMIHPPDTIEKYGKKYELGPVAGEGGDEVNGEVLDEEEVAKHNSEKDCWIILDGIVYDVTKWLPIHPGGVAAIVAYAGKDGTEQFNMIHPEGTMDKYGRAYFVGELGAPKPNADTGGGLSAPLLDKSEAPVNQWWGVERNTANRYGPLGPSVSHETWQALGGIAGLVGMLLYEVFATIFSVKNYKVIHDKSGLTRSAVFLLFFTVIHGLGNLHVFAGAPHFNAYGYFLNRPVPWSTLMLPVEIYLLLCGVMHVTVALVRTFKFKKISMGVDQLWMIISGCFLLAFLIPHLMQFRFVSEAAAPQYYFRTKWMYPFYCSSDDTSCGIVHFKDLYKMEFQLFSSPFWVCYYLVGVLFFISHVREGLRKVVNAHPVIPRAYKGAANTVGQILVVFVGLCYLSFPIYCYFSPARDWDAYEAEQARLVNPE</sequence>
<evidence type="ECO:0000256" key="2">
    <source>
        <dbReference type="ARBA" id="ARBA00022723"/>
    </source>
</evidence>
<dbReference type="Pfam" id="PF00173">
    <property type="entry name" value="Cyt-b5"/>
    <property type="match status" value="5"/>
</dbReference>
<organism evidence="7 8">
    <name type="scientific">Perkinsus chesapeaki</name>
    <name type="common">Clam parasite</name>
    <name type="synonym">Perkinsus andrewsi</name>
    <dbReference type="NCBI Taxonomy" id="330153"/>
    <lineage>
        <taxon>Eukaryota</taxon>
        <taxon>Sar</taxon>
        <taxon>Alveolata</taxon>
        <taxon>Perkinsozoa</taxon>
        <taxon>Perkinsea</taxon>
        <taxon>Perkinsida</taxon>
        <taxon>Perkinsidae</taxon>
        <taxon>Perkinsus</taxon>
    </lineage>
</organism>
<dbReference type="PRINTS" id="PR00363">
    <property type="entry name" value="CYTOCHROMEB5"/>
</dbReference>
<dbReference type="Gene3D" id="3.10.120.10">
    <property type="entry name" value="Cytochrome b5-like heme/steroid binding domain"/>
    <property type="match status" value="5"/>
</dbReference>
<feature type="domain" description="Cytochrome b5 heme-binding" evidence="6">
    <location>
        <begin position="334"/>
        <end position="410"/>
    </location>
</feature>
<feature type="domain" description="Cytochrome b5 heme-binding" evidence="6">
    <location>
        <begin position="165"/>
        <end position="241"/>
    </location>
</feature>
<dbReference type="PROSITE" id="PS50255">
    <property type="entry name" value="CYTOCHROME_B5_2"/>
    <property type="match status" value="5"/>
</dbReference>
<feature type="transmembrane region" description="Helical" evidence="5">
    <location>
        <begin position="460"/>
        <end position="479"/>
    </location>
</feature>
<dbReference type="InterPro" id="IPR001199">
    <property type="entry name" value="Cyt_B5-like_heme/steroid-bd"/>
</dbReference>
<evidence type="ECO:0000313" key="7">
    <source>
        <dbReference type="EMBL" id="KAF4668360.1"/>
    </source>
</evidence>
<dbReference type="GO" id="GO:0020037">
    <property type="term" value="F:heme binding"/>
    <property type="evidence" value="ECO:0007669"/>
    <property type="project" value="InterPro"/>
</dbReference>
<dbReference type="PANTHER" id="PTHR19359">
    <property type="entry name" value="CYTOCHROME B5"/>
    <property type="match status" value="1"/>
</dbReference>
<gene>
    <name evidence="7" type="ORF">FOL47_003065</name>
</gene>
<dbReference type="InterPro" id="IPR050668">
    <property type="entry name" value="Cytochrome_b5"/>
</dbReference>
<evidence type="ECO:0000259" key="6">
    <source>
        <dbReference type="PROSITE" id="PS50255"/>
    </source>
</evidence>
<evidence type="ECO:0000256" key="5">
    <source>
        <dbReference type="SAM" id="Phobius"/>
    </source>
</evidence>
<dbReference type="SMART" id="SM01117">
    <property type="entry name" value="Cyt-b5"/>
    <property type="match status" value="5"/>
</dbReference>
<keyword evidence="5" id="KW-0812">Transmembrane</keyword>
<dbReference type="GO" id="GO:0046872">
    <property type="term" value="F:metal ion binding"/>
    <property type="evidence" value="ECO:0007669"/>
    <property type="project" value="UniProtKB-KW"/>
</dbReference>
<dbReference type="SUPFAM" id="SSF81343">
    <property type="entry name" value="Fumarate reductase respiratory complex transmembrane subunits"/>
    <property type="match status" value="1"/>
</dbReference>
<keyword evidence="8" id="KW-1185">Reference proteome</keyword>
<feature type="transmembrane region" description="Helical" evidence="5">
    <location>
        <begin position="683"/>
        <end position="705"/>
    </location>
</feature>
<dbReference type="OrthoDB" id="260519at2759"/>
<proteinExistence type="inferred from homology"/>
<comment type="similarity">
    <text evidence="4">Belongs to the cytochrome b5 family.</text>
</comment>
<comment type="caution">
    <text evidence="7">The sequence shown here is derived from an EMBL/GenBank/DDBJ whole genome shotgun (WGS) entry which is preliminary data.</text>
</comment>
<dbReference type="PROSITE" id="PS00191">
    <property type="entry name" value="CYTOCHROME_B5_1"/>
    <property type="match status" value="3"/>
</dbReference>
<dbReference type="InterPro" id="IPR018506">
    <property type="entry name" value="Cyt_B5_heme-BS"/>
</dbReference>
<dbReference type="GO" id="GO:0016020">
    <property type="term" value="C:membrane"/>
    <property type="evidence" value="ECO:0007669"/>
    <property type="project" value="InterPro"/>
</dbReference>
<dbReference type="InterPro" id="IPR034804">
    <property type="entry name" value="SQR/QFR_C/D"/>
</dbReference>
<feature type="domain" description="Cytochrome b5 heme-binding" evidence="6">
    <location>
        <begin position="2"/>
        <end position="77"/>
    </location>
</feature>
<name>A0A7J6MAZ4_PERCH</name>
<evidence type="ECO:0000313" key="8">
    <source>
        <dbReference type="Proteomes" id="UP000591131"/>
    </source>
</evidence>
<protein>
    <recommendedName>
        <fullName evidence="6">Cytochrome b5 heme-binding domain-containing protein</fullName>
    </recommendedName>
</protein>
<feature type="transmembrane region" description="Helical" evidence="5">
    <location>
        <begin position="576"/>
        <end position="594"/>
    </location>
</feature>